<dbReference type="PANTHER" id="PTHR35164:SF9">
    <property type="entry name" value="EXPRESSED PROTEIN"/>
    <property type="match status" value="1"/>
</dbReference>
<evidence type="ECO:0000313" key="4">
    <source>
        <dbReference type="Proteomes" id="UP000639772"/>
    </source>
</evidence>
<evidence type="ECO:0000256" key="1">
    <source>
        <dbReference type="SAM" id="Coils"/>
    </source>
</evidence>
<feature type="region of interest" description="Disordered" evidence="2">
    <location>
        <begin position="416"/>
        <end position="456"/>
    </location>
</feature>
<accession>A0A835QJK2</accession>
<dbReference type="OrthoDB" id="774313at2759"/>
<feature type="region of interest" description="Disordered" evidence="2">
    <location>
        <begin position="1"/>
        <end position="75"/>
    </location>
</feature>
<proteinExistence type="predicted"/>
<comment type="caution">
    <text evidence="3">The sequence shown here is derived from an EMBL/GenBank/DDBJ whole genome shotgun (WGS) entry which is preliminary data.</text>
</comment>
<reference evidence="3 4" key="1">
    <citation type="journal article" date="2020" name="Nat. Food">
        <title>A phased Vanilla planifolia genome enables genetic improvement of flavour and production.</title>
        <authorList>
            <person name="Hasing T."/>
            <person name="Tang H."/>
            <person name="Brym M."/>
            <person name="Khazi F."/>
            <person name="Huang T."/>
            <person name="Chambers A.H."/>
        </authorList>
    </citation>
    <scope>NUCLEOTIDE SEQUENCE [LARGE SCALE GENOMIC DNA]</scope>
    <source>
        <tissue evidence="3">Leaf</tissue>
    </source>
</reference>
<dbReference type="AlphaFoldDB" id="A0A835QJK2"/>
<feature type="compositionally biased region" description="Basic and acidic residues" evidence="2">
    <location>
        <begin position="43"/>
        <end position="55"/>
    </location>
</feature>
<gene>
    <name evidence="3" type="ORF">HPP92_016191</name>
</gene>
<sequence length="536" mass="60920">MQAFRSRSATPETPRRATPTASNPRRSPSPKITRGSPVSSDYGDSKPAKFSDRKPSPMSQSFQEKQKAMRLSEMQQQWRQLQEELKRANLERDRALEELVELKRAKEEAALCQDKMKILELEAEKAKDSERKMLESLVSQTKQLEQTKILFEEAKLEIRNLQDGQGNAKALASLNSRHFDKNVALTSSIEYLEEIRKLKSELRSAIDAEEKSNKAMDDLAIALKEVTAEVSECKEELSGTKSELERARAEAEQSNSSLQSTERKLKVVLEEHDKLKLEYEESAVAWKAKEDSFLNCIKISEEDMSRIEQDNSRLSGAHRLAKEENSKLRDIIKQAVNEATVVKESLEIARFENYELNEQLSKKEAALQQIRHDYESLKASDAAYRYGVMEPKRPPASASEADANVTSTLSNVDSVRQSNVTHENKKITKDETKFPSDGWTNENHRPRNGRRHSVGETDTMKSLAFETQDAIFASISIVQDGPVSSSLFTHDRGLTADDLSHSDGVYNDSDNEKQKKKKTVFRRFGDALRRRSFRKT</sequence>
<organism evidence="3 4">
    <name type="scientific">Vanilla planifolia</name>
    <name type="common">Vanilla</name>
    <dbReference type="NCBI Taxonomy" id="51239"/>
    <lineage>
        <taxon>Eukaryota</taxon>
        <taxon>Viridiplantae</taxon>
        <taxon>Streptophyta</taxon>
        <taxon>Embryophyta</taxon>
        <taxon>Tracheophyta</taxon>
        <taxon>Spermatophyta</taxon>
        <taxon>Magnoliopsida</taxon>
        <taxon>Liliopsida</taxon>
        <taxon>Asparagales</taxon>
        <taxon>Orchidaceae</taxon>
        <taxon>Vanilloideae</taxon>
        <taxon>Vanilleae</taxon>
        <taxon>Vanilla</taxon>
    </lineage>
</organism>
<keyword evidence="1" id="KW-0175">Coiled coil</keyword>
<feature type="region of interest" description="Disordered" evidence="2">
    <location>
        <begin position="237"/>
        <end position="258"/>
    </location>
</feature>
<dbReference type="Proteomes" id="UP000639772">
    <property type="component" value="Unassembled WGS sequence"/>
</dbReference>
<name>A0A835QJK2_VANPL</name>
<feature type="coiled-coil region" evidence="1">
    <location>
        <begin position="318"/>
        <end position="380"/>
    </location>
</feature>
<feature type="compositionally biased region" description="Basic and acidic residues" evidence="2">
    <location>
        <begin position="237"/>
        <end position="251"/>
    </location>
</feature>
<feature type="region of interest" description="Disordered" evidence="2">
    <location>
        <begin position="494"/>
        <end position="521"/>
    </location>
</feature>
<evidence type="ECO:0000256" key="2">
    <source>
        <dbReference type="SAM" id="MobiDB-lite"/>
    </source>
</evidence>
<evidence type="ECO:0000313" key="3">
    <source>
        <dbReference type="EMBL" id="KAG0471645.1"/>
    </source>
</evidence>
<dbReference type="EMBL" id="JADCNM010000008">
    <property type="protein sequence ID" value="KAG0471645.1"/>
    <property type="molecule type" value="Genomic_DNA"/>
</dbReference>
<feature type="compositionally biased region" description="Low complexity" evidence="2">
    <location>
        <begin position="7"/>
        <end position="22"/>
    </location>
</feature>
<protein>
    <submittedName>
        <fullName evidence="3">Uncharacterized protein</fullName>
    </submittedName>
</protein>
<feature type="compositionally biased region" description="Basic and acidic residues" evidence="2">
    <location>
        <begin position="422"/>
        <end position="434"/>
    </location>
</feature>
<dbReference type="PANTHER" id="PTHR35164">
    <property type="entry name" value="EXPRESSED PROTEIN"/>
    <property type="match status" value="1"/>
</dbReference>